<comment type="caution">
    <text evidence="1">The sequence shown here is derived from an EMBL/GenBank/DDBJ whole genome shotgun (WGS) entry which is preliminary data.</text>
</comment>
<evidence type="ECO:0000313" key="1">
    <source>
        <dbReference type="EMBL" id="RKG64275.1"/>
    </source>
</evidence>
<protein>
    <submittedName>
        <fullName evidence="1">Uncharacterized protein</fullName>
    </submittedName>
</protein>
<dbReference type="EMBL" id="RAVZ01000782">
    <property type="protein sequence ID" value="RKG64275.1"/>
    <property type="molecule type" value="Genomic_DNA"/>
</dbReference>
<dbReference type="AlphaFoldDB" id="A0A3A8H0A3"/>
<evidence type="ECO:0000313" key="2">
    <source>
        <dbReference type="Proteomes" id="UP000268094"/>
    </source>
</evidence>
<organism evidence="1 2">
    <name type="scientific">Corallococcus terminator</name>
    <dbReference type="NCBI Taxonomy" id="2316733"/>
    <lineage>
        <taxon>Bacteria</taxon>
        <taxon>Pseudomonadati</taxon>
        <taxon>Myxococcota</taxon>
        <taxon>Myxococcia</taxon>
        <taxon>Myxococcales</taxon>
        <taxon>Cystobacterineae</taxon>
        <taxon>Myxococcaceae</taxon>
        <taxon>Corallococcus</taxon>
    </lineage>
</organism>
<reference evidence="2" key="1">
    <citation type="submission" date="2018-09" db="EMBL/GenBank/DDBJ databases">
        <authorList>
            <person name="Livingstone P.G."/>
            <person name="Whitworth D.E."/>
        </authorList>
    </citation>
    <scope>NUCLEOTIDE SEQUENCE [LARGE SCALE GENOMIC DNA]</scope>
    <source>
        <strain evidence="2">CA054A</strain>
    </source>
</reference>
<proteinExistence type="predicted"/>
<accession>A0A3A8H0A3</accession>
<gene>
    <name evidence="1" type="ORF">D7V88_42135</name>
</gene>
<keyword evidence="2" id="KW-1185">Reference proteome</keyword>
<dbReference type="Proteomes" id="UP000268094">
    <property type="component" value="Unassembled WGS sequence"/>
</dbReference>
<name>A0A3A8H0A3_9BACT</name>
<sequence>MPQPLPHTNFQAARAHDSLAETVPTFFLLTQLLVGSTAASASALRVSPGLIVADLQCIAAQALAASNVASATAAPPTLHAEVFAPTALACEGFCQALRADGLTV</sequence>
<dbReference type="RefSeq" id="WP_158625298.1">
    <property type="nucleotide sequence ID" value="NZ_RAVZ01000782.1"/>
</dbReference>
<feature type="non-terminal residue" evidence="1">
    <location>
        <position position="104"/>
    </location>
</feature>